<dbReference type="SUPFAM" id="SSF50969">
    <property type="entry name" value="YVTN repeat-like/Quinoprotein amine dehydrogenase"/>
    <property type="match status" value="1"/>
</dbReference>
<dbReference type="InterPro" id="IPR011009">
    <property type="entry name" value="Kinase-like_dom_sf"/>
</dbReference>
<keyword evidence="2" id="KW-0547">Nucleotide-binding</keyword>
<protein>
    <submittedName>
        <fullName evidence="6">Serine/threonine protein kinase</fullName>
    </submittedName>
</protein>
<dbReference type="SMART" id="SM00220">
    <property type="entry name" value="S_TKc"/>
    <property type="match status" value="1"/>
</dbReference>
<dbReference type="CDD" id="cd14014">
    <property type="entry name" value="STKc_PknB_like"/>
    <property type="match status" value="1"/>
</dbReference>
<proteinExistence type="predicted"/>
<dbReference type="PROSITE" id="PS00108">
    <property type="entry name" value="PROTEIN_KINASE_ST"/>
    <property type="match status" value="1"/>
</dbReference>
<evidence type="ECO:0000313" key="7">
    <source>
        <dbReference type="Proteomes" id="UP000634206"/>
    </source>
</evidence>
<dbReference type="GO" id="GO:0004674">
    <property type="term" value="F:protein serine/threonine kinase activity"/>
    <property type="evidence" value="ECO:0007669"/>
    <property type="project" value="UniProtKB-KW"/>
</dbReference>
<gene>
    <name evidence="6" type="ORF">JIN83_06840</name>
</gene>
<dbReference type="Pfam" id="PF00069">
    <property type="entry name" value="Pkinase"/>
    <property type="match status" value="1"/>
</dbReference>
<dbReference type="SUPFAM" id="SSF56112">
    <property type="entry name" value="Protein kinase-like (PK-like)"/>
    <property type="match status" value="1"/>
</dbReference>
<dbReference type="PANTHER" id="PTHR43289">
    <property type="entry name" value="MITOGEN-ACTIVATED PROTEIN KINASE KINASE KINASE 20-RELATED"/>
    <property type="match status" value="1"/>
</dbReference>
<evidence type="ECO:0000256" key="2">
    <source>
        <dbReference type="ARBA" id="ARBA00022741"/>
    </source>
</evidence>
<dbReference type="InterPro" id="IPR011044">
    <property type="entry name" value="Quino_amine_DH_bsu"/>
</dbReference>
<dbReference type="RefSeq" id="WP_309489275.1">
    <property type="nucleotide sequence ID" value="NZ_JAENIG010000003.1"/>
</dbReference>
<dbReference type="EMBL" id="JAENIG010000003">
    <property type="protein sequence ID" value="MBK1854669.1"/>
    <property type="molecule type" value="Genomic_DNA"/>
</dbReference>
<keyword evidence="6" id="KW-0723">Serine/threonine-protein kinase</keyword>
<reference evidence="6" key="1">
    <citation type="submission" date="2021-01" db="EMBL/GenBank/DDBJ databases">
        <title>Modified the classification status of verrucomicrobia.</title>
        <authorList>
            <person name="Feng X."/>
        </authorList>
    </citation>
    <scope>NUCLEOTIDE SEQUENCE</scope>
    <source>
        <strain evidence="6">5K15</strain>
    </source>
</reference>
<keyword evidence="4" id="KW-0067">ATP-binding</keyword>
<dbReference type="AlphaFoldDB" id="A0AAE2VDI7"/>
<dbReference type="InterPro" id="IPR000719">
    <property type="entry name" value="Prot_kinase_dom"/>
</dbReference>
<sequence>MVSENGTSNIFIAEAFGDALDMGLQSPEGYQVLREIDRGGMAVVYLAEQLSPLREVALKVMLPRFITDQIVKDRFRVEGQAMAELEHAGILPVYQVGVWNGLGFIAMKFADGGTLQELLNRQAPDVRQAVAWIITAGEAVHFAHQRGVLHRDLKPGNLLFDSQGSIYVGDFGVAKMASAQERELNPKESFVGTPHYVAPEMANGTNLGGNIATDVYSLGAVLYECLSGSCPHESCDNLEALFRDLADSDLPCVSQLCPDIPKDLAAVCAKALAKNPEDRYASMIDFVDDLRRWQKGIPVKAKPLSLVEKLCLCVKKCPVITLLSLLVLVTTVGGGVLIWNSKQSLKKSDEKLNTVIDERSRLYQRSLIDRAHVMLLARKPGYRHEALKMLLAARDYGENEAIRTEAVSLLSHWDIGAPGGSDILWVERGSDFTVTIGDAGLRVTDGRREVDVILPTTEASSCAPAVSEDGKRLAYLRGGQMELIIHNVEFDKQCALIPLRKSPHSIQFAKNFNVIRVDYDLGVSDLYRVTGERLLRNFKSASPLSPPCGLSLWQPQIPGERELPRTGGKLSKCGQFLLTMGSSGIQLWNCDLEKKLKDYEPGDFSEHTLSDTKWLEGQRLLVETDADVTILEVAQNGKFTKHQSNARIDRARVKDVLGNGDWLVEREHEEDSMSLEIWPGGDAESARDSELGTKPSPFSLDDGKIKIGALTLTVPDNTEVLDFYVDEQKRKAMAITADCCLYRWDLNVLREELQRLGLE</sequence>
<dbReference type="GO" id="GO:0005524">
    <property type="term" value="F:ATP binding"/>
    <property type="evidence" value="ECO:0007669"/>
    <property type="project" value="UniProtKB-KW"/>
</dbReference>
<dbReference type="PROSITE" id="PS50011">
    <property type="entry name" value="PROTEIN_KINASE_DOM"/>
    <property type="match status" value="1"/>
</dbReference>
<evidence type="ECO:0000313" key="6">
    <source>
        <dbReference type="EMBL" id="MBK1854669.1"/>
    </source>
</evidence>
<accession>A0AAE2VDI7</accession>
<feature type="domain" description="Protein kinase" evidence="5">
    <location>
        <begin position="30"/>
        <end position="291"/>
    </location>
</feature>
<dbReference type="Gene3D" id="3.30.200.20">
    <property type="entry name" value="Phosphorylase Kinase, domain 1"/>
    <property type="match status" value="1"/>
</dbReference>
<comment type="caution">
    <text evidence="6">The sequence shown here is derived from an EMBL/GenBank/DDBJ whole genome shotgun (WGS) entry which is preliminary data.</text>
</comment>
<evidence type="ECO:0000256" key="3">
    <source>
        <dbReference type="ARBA" id="ARBA00022777"/>
    </source>
</evidence>
<dbReference type="PANTHER" id="PTHR43289:SF6">
    <property type="entry name" value="SERINE_THREONINE-PROTEIN KINASE NEKL-3"/>
    <property type="match status" value="1"/>
</dbReference>
<keyword evidence="1" id="KW-0808">Transferase</keyword>
<keyword evidence="3 6" id="KW-0418">Kinase</keyword>
<evidence type="ECO:0000256" key="4">
    <source>
        <dbReference type="ARBA" id="ARBA00022840"/>
    </source>
</evidence>
<organism evidence="6 7">
    <name type="scientific">Oceaniferula flava</name>
    <dbReference type="NCBI Taxonomy" id="2800421"/>
    <lineage>
        <taxon>Bacteria</taxon>
        <taxon>Pseudomonadati</taxon>
        <taxon>Verrucomicrobiota</taxon>
        <taxon>Verrucomicrobiia</taxon>
        <taxon>Verrucomicrobiales</taxon>
        <taxon>Verrucomicrobiaceae</taxon>
        <taxon>Oceaniferula</taxon>
    </lineage>
</organism>
<evidence type="ECO:0000259" key="5">
    <source>
        <dbReference type="PROSITE" id="PS50011"/>
    </source>
</evidence>
<dbReference type="Gene3D" id="1.10.510.10">
    <property type="entry name" value="Transferase(Phosphotransferase) domain 1"/>
    <property type="match status" value="1"/>
</dbReference>
<name>A0AAE2VDI7_9BACT</name>
<keyword evidence="7" id="KW-1185">Reference proteome</keyword>
<dbReference type="InterPro" id="IPR008271">
    <property type="entry name" value="Ser/Thr_kinase_AS"/>
</dbReference>
<evidence type="ECO:0000256" key="1">
    <source>
        <dbReference type="ARBA" id="ARBA00022679"/>
    </source>
</evidence>
<dbReference type="Proteomes" id="UP000634206">
    <property type="component" value="Unassembled WGS sequence"/>
</dbReference>